<feature type="domain" description="ABC transporter" evidence="5">
    <location>
        <begin position="9"/>
        <end position="241"/>
    </location>
</feature>
<evidence type="ECO:0000256" key="4">
    <source>
        <dbReference type="ARBA" id="ARBA00022840"/>
    </source>
</evidence>
<dbReference type="GO" id="GO:0016887">
    <property type="term" value="F:ATP hydrolysis activity"/>
    <property type="evidence" value="ECO:0007669"/>
    <property type="project" value="InterPro"/>
</dbReference>
<comment type="caution">
    <text evidence="6">The sequence shown here is derived from an EMBL/GenBank/DDBJ whole genome shotgun (WGS) entry which is preliminary data.</text>
</comment>
<dbReference type="Pfam" id="PF00005">
    <property type="entry name" value="ABC_tran"/>
    <property type="match status" value="1"/>
</dbReference>
<comment type="similarity">
    <text evidence="1">Belongs to the ABC transporter superfamily.</text>
</comment>
<dbReference type="Proteomes" id="UP000095256">
    <property type="component" value="Unassembled WGS sequence"/>
</dbReference>
<name>A0A1E5KZ43_9ENTE</name>
<evidence type="ECO:0000256" key="2">
    <source>
        <dbReference type="ARBA" id="ARBA00022448"/>
    </source>
</evidence>
<keyword evidence="7" id="KW-1185">Reference proteome</keyword>
<dbReference type="FunFam" id="3.40.50.300:FF:000134">
    <property type="entry name" value="Iron-enterobactin ABC transporter ATP-binding protein"/>
    <property type="match status" value="1"/>
</dbReference>
<dbReference type="Gene3D" id="3.40.50.300">
    <property type="entry name" value="P-loop containing nucleotide triphosphate hydrolases"/>
    <property type="match status" value="1"/>
</dbReference>
<dbReference type="RefSeq" id="WP_069697832.1">
    <property type="nucleotide sequence ID" value="NZ_JAGGMA010000020.1"/>
</dbReference>
<evidence type="ECO:0000259" key="5">
    <source>
        <dbReference type="PROSITE" id="PS50893"/>
    </source>
</evidence>
<evidence type="ECO:0000313" key="7">
    <source>
        <dbReference type="Proteomes" id="UP000095256"/>
    </source>
</evidence>
<dbReference type="InterPro" id="IPR017871">
    <property type="entry name" value="ABC_transporter-like_CS"/>
</dbReference>
<keyword evidence="2" id="KW-0813">Transport</keyword>
<reference evidence="6 7" key="1">
    <citation type="submission" date="2016-09" db="EMBL/GenBank/DDBJ databases">
        <authorList>
            <person name="Capua I."/>
            <person name="De Benedictis P."/>
            <person name="Joannis T."/>
            <person name="Lombin L.H."/>
            <person name="Cattoli G."/>
        </authorList>
    </citation>
    <scope>NUCLEOTIDE SEQUENCE [LARGE SCALE GENOMIC DNA]</scope>
    <source>
        <strain evidence="6 7">LMG 25899</strain>
    </source>
</reference>
<sequence length="252" mass="27712">MPKNETNTIQISNLSVCYQGMMALNNISLTIPAGKITGIIGPNGAGKSTFLKGMLGLVQADSSSIKIGSSNLKEEKKRIAYVEQRSLLDLSFPINVLEVVLLGSYPKLGLLKRPSKQEKSEALNALETVQLADFEKRQIGELSGGQLQRVFIARVLMQNADIIILDEPFVGIDMTSEKVIIDILKQLRDRGKTIIIVHHDLHKVSYYFDELIILNKELIANGPVSTTFTNRNIQEAYGDSMGDIIIKGVADA</sequence>
<gene>
    <name evidence="6" type="ORF">BCR26_10790</name>
</gene>
<dbReference type="CDD" id="cd03235">
    <property type="entry name" value="ABC_Metallic_Cations"/>
    <property type="match status" value="1"/>
</dbReference>
<dbReference type="PANTHER" id="PTHR42734">
    <property type="entry name" value="METAL TRANSPORT SYSTEM ATP-BINDING PROTEIN TM_0124-RELATED"/>
    <property type="match status" value="1"/>
</dbReference>
<keyword evidence="3" id="KW-0547">Nucleotide-binding</keyword>
<dbReference type="SMART" id="SM00382">
    <property type="entry name" value="AAA"/>
    <property type="match status" value="1"/>
</dbReference>
<dbReference type="SUPFAM" id="SSF52540">
    <property type="entry name" value="P-loop containing nucleoside triphosphate hydrolases"/>
    <property type="match status" value="1"/>
</dbReference>
<evidence type="ECO:0000256" key="1">
    <source>
        <dbReference type="ARBA" id="ARBA00005417"/>
    </source>
</evidence>
<evidence type="ECO:0000313" key="6">
    <source>
        <dbReference type="EMBL" id="OEH83156.1"/>
    </source>
</evidence>
<dbReference type="GO" id="GO:0005524">
    <property type="term" value="F:ATP binding"/>
    <property type="evidence" value="ECO:0007669"/>
    <property type="project" value="UniProtKB-KW"/>
</dbReference>
<dbReference type="InterPro" id="IPR050153">
    <property type="entry name" value="Metal_Ion_Import_ABC"/>
</dbReference>
<proteinExistence type="inferred from homology"/>
<dbReference type="InterPro" id="IPR003593">
    <property type="entry name" value="AAA+_ATPase"/>
</dbReference>
<organism evidence="6 7">
    <name type="scientific">Enterococcus rivorum</name>
    <dbReference type="NCBI Taxonomy" id="762845"/>
    <lineage>
        <taxon>Bacteria</taxon>
        <taxon>Bacillati</taxon>
        <taxon>Bacillota</taxon>
        <taxon>Bacilli</taxon>
        <taxon>Lactobacillales</taxon>
        <taxon>Enterococcaceae</taxon>
        <taxon>Enterococcus</taxon>
    </lineage>
</organism>
<dbReference type="InterPro" id="IPR003439">
    <property type="entry name" value="ABC_transporter-like_ATP-bd"/>
</dbReference>
<dbReference type="PANTHER" id="PTHR42734:SF5">
    <property type="entry name" value="IRON TRANSPORT SYSTEM ATP-BINDING PROTEIN HI_0361-RELATED"/>
    <property type="match status" value="1"/>
</dbReference>
<protein>
    <submittedName>
        <fullName evidence="6">Manganese ABC transporter ATP-binding protein</fullName>
    </submittedName>
</protein>
<dbReference type="AlphaFoldDB" id="A0A1E5KZ43"/>
<dbReference type="PROSITE" id="PS50893">
    <property type="entry name" value="ABC_TRANSPORTER_2"/>
    <property type="match status" value="1"/>
</dbReference>
<accession>A0A1E5KZ43</accession>
<dbReference type="PROSITE" id="PS00211">
    <property type="entry name" value="ABC_TRANSPORTER_1"/>
    <property type="match status" value="1"/>
</dbReference>
<dbReference type="OrthoDB" id="9806726at2"/>
<evidence type="ECO:0000256" key="3">
    <source>
        <dbReference type="ARBA" id="ARBA00022741"/>
    </source>
</evidence>
<dbReference type="EMBL" id="MIEK01000011">
    <property type="protein sequence ID" value="OEH83156.1"/>
    <property type="molecule type" value="Genomic_DNA"/>
</dbReference>
<dbReference type="STRING" id="762845.BCR26_10790"/>
<keyword evidence="4 6" id="KW-0067">ATP-binding</keyword>
<dbReference type="InterPro" id="IPR027417">
    <property type="entry name" value="P-loop_NTPase"/>
</dbReference>